<feature type="domain" description="Spore germination GerAC-like C-terminal" evidence="8">
    <location>
        <begin position="203"/>
        <end position="372"/>
    </location>
</feature>
<sequence length="379" mass="43050">MPRKWIAAACILLLSGCWDSKEIEDVGIVTGMALDISDDRQELTMINQYVVPGQIPTQNTASHGKPYQNLEMEGDTFFEIIRANSLESNRPPNYTHLKSIVTSTRLFEQERVDQVIDLFIRDHEFRRTVPVFITKDSVAVIFDTEPTKELFPSIQIKDLSENYDKNNIIPKNLSIGDMAQYISEKKSFLIPGISLVDGYLRSTGAGIISAKETKYIGWLPSKSLIGVRYISNDVQGGLIHLDEKMIDQGQITLEVKSANTTFKPSLSDGTLKMKINVEIKTVLAEDWGISRDVYKKGWKAEVEQAANKVVQSDIETVINQAQHEFGVDFLNLSNWVNIHLHEYWEKNEKNWDEIFKQMEVKVDVATKVTDFGTQNLNTK</sequence>
<keyword evidence="7" id="KW-0449">Lipoprotein</keyword>
<keyword evidence="3" id="KW-0309">Germination</keyword>
<dbReference type="RefSeq" id="WP_386059361.1">
    <property type="nucleotide sequence ID" value="NZ_JBHTKL010000005.1"/>
</dbReference>
<dbReference type="Proteomes" id="UP001596990">
    <property type="component" value="Unassembled WGS sequence"/>
</dbReference>
<keyword evidence="6" id="KW-0564">Palmitate</keyword>
<keyword evidence="5" id="KW-0472">Membrane</keyword>
<evidence type="ECO:0000256" key="5">
    <source>
        <dbReference type="ARBA" id="ARBA00023136"/>
    </source>
</evidence>
<keyword evidence="4" id="KW-0732">Signal</keyword>
<dbReference type="InterPro" id="IPR008844">
    <property type="entry name" value="Spore_GerAC-like"/>
</dbReference>
<gene>
    <name evidence="10" type="ORF">ACFQ2J_09750</name>
</gene>
<proteinExistence type="inferred from homology"/>
<feature type="domain" description="Spore germination protein N-terminal" evidence="9">
    <location>
        <begin position="19"/>
        <end position="194"/>
    </location>
</feature>
<dbReference type="Pfam" id="PF25198">
    <property type="entry name" value="Spore_GerAC_N"/>
    <property type="match status" value="1"/>
</dbReference>
<dbReference type="Gene3D" id="3.30.300.210">
    <property type="entry name" value="Nutrient germinant receptor protein C, domain 3"/>
    <property type="match status" value="1"/>
</dbReference>
<evidence type="ECO:0000256" key="2">
    <source>
        <dbReference type="ARBA" id="ARBA00007886"/>
    </source>
</evidence>
<evidence type="ECO:0000256" key="4">
    <source>
        <dbReference type="ARBA" id="ARBA00022729"/>
    </source>
</evidence>
<organism evidence="10 11">
    <name type="scientific">Thalassobacillus hwangdonensis</name>
    <dbReference type="NCBI Taxonomy" id="546108"/>
    <lineage>
        <taxon>Bacteria</taxon>
        <taxon>Bacillati</taxon>
        <taxon>Bacillota</taxon>
        <taxon>Bacilli</taxon>
        <taxon>Bacillales</taxon>
        <taxon>Bacillaceae</taxon>
        <taxon>Thalassobacillus</taxon>
    </lineage>
</organism>
<dbReference type="Gene3D" id="6.20.190.10">
    <property type="entry name" value="Nutrient germinant receptor protein C, domain 1"/>
    <property type="match status" value="1"/>
</dbReference>
<accession>A0ABW3L266</accession>
<dbReference type="PROSITE" id="PS51257">
    <property type="entry name" value="PROKAR_LIPOPROTEIN"/>
    <property type="match status" value="1"/>
</dbReference>
<evidence type="ECO:0000256" key="1">
    <source>
        <dbReference type="ARBA" id="ARBA00004635"/>
    </source>
</evidence>
<dbReference type="EMBL" id="JBHTKL010000005">
    <property type="protein sequence ID" value="MFD1019452.1"/>
    <property type="molecule type" value="Genomic_DNA"/>
</dbReference>
<dbReference type="InterPro" id="IPR057336">
    <property type="entry name" value="GerAC_N"/>
</dbReference>
<reference evidence="11" key="1">
    <citation type="journal article" date="2019" name="Int. J. Syst. Evol. Microbiol.">
        <title>The Global Catalogue of Microorganisms (GCM) 10K type strain sequencing project: providing services to taxonomists for standard genome sequencing and annotation.</title>
        <authorList>
            <consortium name="The Broad Institute Genomics Platform"/>
            <consortium name="The Broad Institute Genome Sequencing Center for Infectious Disease"/>
            <person name="Wu L."/>
            <person name="Ma J."/>
        </authorList>
    </citation>
    <scope>NUCLEOTIDE SEQUENCE [LARGE SCALE GENOMIC DNA]</scope>
    <source>
        <strain evidence="11">CCUG 56607</strain>
    </source>
</reference>
<evidence type="ECO:0000313" key="10">
    <source>
        <dbReference type="EMBL" id="MFD1019452.1"/>
    </source>
</evidence>
<evidence type="ECO:0000256" key="7">
    <source>
        <dbReference type="ARBA" id="ARBA00023288"/>
    </source>
</evidence>
<evidence type="ECO:0000259" key="9">
    <source>
        <dbReference type="Pfam" id="PF25198"/>
    </source>
</evidence>
<dbReference type="PANTHER" id="PTHR35789">
    <property type="entry name" value="SPORE GERMINATION PROTEIN B3"/>
    <property type="match status" value="1"/>
</dbReference>
<dbReference type="PANTHER" id="PTHR35789:SF1">
    <property type="entry name" value="SPORE GERMINATION PROTEIN B3"/>
    <property type="match status" value="1"/>
</dbReference>
<evidence type="ECO:0000256" key="3">
    <source>
        <dbReference type="ARBA" id="ARBA00022544"/>
    </source>
</evidence>
<comment type="similarity">
    <text evidence="2">Belongs to the GerABKC lipoprotein family.</text>
</comment>
<keyword evidence="11" id="KW-1185">Reference proteome</keyword>
<evidence type="ECO:0000256" key="6">
    <source>
        <dbReference type="ARBA" id="ARBA00023139"/>
    </source>
</evidence>
<comment type="caution">
    <text evidence="10">The sequence shown here is derived from an EMBL/GenBank/DDBJ whole genome shotgun (WGS) entry which is preliminary data.</text>
</comment>
<dbReference type="InterPro" id="IPR038501">
    <property type="entry name" value="Spore_GerAC_C_sf"/>
</dbReference>
<dbReference type="Pfam" id="PF05504">
    <property type="entry name" value="Spore_GerAC"/>
    <property type="match status" value="1"/>
</dbReference>
<dbReference type="InterPro" id="IPR046953">
    <property type="entry name" value="Spore_GerAC-like_C"/>
</dbReference>
<dbReference type="NCBIfam" id="TIGR02887">
    <property type="entry name" value="spore_ger_x_C"/>
    <property type="match status" value="1"/>
</dbReference>
<evidence type="ECO:0000313" key="11">
    <source>
        <dbReference type="Proteomes" id="UP001596990"/>
    </source>
</evidence>
<protein>
    <submittedName>
        <fullName evidence="10">Ger(X)C family spore germination protein</fullName>
    </submittedName>
</protein>
<comment type="subcellular location">
    <subcellularLocation>
        <location evidence="1">Membrane</location>
        <topology evidence="1">Lipid-anchor</topology>
    </subcellularLocation>
</comment>
<name>A0ABW3L266_9BACI</name>
<evidence type="ECO:0000259" key="8">
    <source>
        <dbReference type="Pfam" id="PF05504"/>
    </source>
</evidence>